<dbReference type="InterPro" id="IPR050879">
    <property type="entry name" value="Acyltransferase_3"/>
</dbReference>
<dbReference type="GO" id="GO:0009103">
    <property type="term" value="P:lipopolysaccharide biosynthetic process"/>
    <property type="evidence" value="ECO:0007669"/>
    <property type="project" value="TreeGrafter"/>
</dbReference>
<feature type="domain" description="SGNH" evidence="3">
    <location>
        <begin position="440"/>
        <end position="692"/>
    </location>
</feature>
<keyword evidence="1" id="KW-0812">Transmembrane</keyword>
<dbReference type="AlphaFoldDB" id="A0A4Q4L1A5"/>
<reference evidence="4 5" key="1">
    <citation type="submission" date="2019-02" db="EMBL/GenBank/DDBJ databases">
        <title>Genome of Pseudomonas korensis isolated from heavy metal contaminated environment.</title>
        <authorList>
            <person name="Ayangbenro A.S."/>
            <person name="Babalola O."/>
        </authorList>
    </citation>
    <scope>NUCLEOTIDE SEQUENCE [LARGE SCALE GENOMIC DNA]</scope>
    <source>
        <strain evidence="4 5">AB36</strain>
    </source>
</reference>
<feature type="transmembrane region" description="Helical" evidence="1">
    <location>
        <begin position="387"/>
        <end position="407"/>
    </location>
</feature>
<dbReference type="Pfam" id="PF19040">
    <property type="entry name" value="SGNH"/>
    <property type="match status" value="1"/>
</dbReference>
<feature type="transmembrane region" description="Helical" evidence="1">
    <location>
        <begin position="324"/>
        <end position="350"/>
    </location>
</feature>
<dbReference type="PANTHER" id="PTHR23028:SF53">
    <property type="entry name" value="ACYL_TRANSF_3 DOMAIN-CONTAINING PROTEIN"/>
    <property type="match status" value="1"/>
</dbReference>
<feature type="transmembrane region" description="Helical" evidence="1">
    <location>
        <begin position="185"/>
        <end position="203"/>
    </location>
</feature>
<evidence type="ECO:0000313" key="5">
    <source>
        <dbReference type="Proteomes" id="UP000291107"/>
    </source>
</evidence>
<feature type="domain" description="Acyltransferase 3" evidence="2">
    <location>
        <begin position="48"/>
        <end position="370"/>
    </location>
</feature>
<feature type="transmembrane region" description="Helical" evidence="1">
    <location>
        <begin position="210"/>
        <end position="228"/>
    </location>
</feature>
<feature type="transmembrane region" description="Helical" evidence="1">
    <location>
        <begin position="260"/>
        <end position="280"/>
    </location>
</feature>
<accession>A0A4Q4L1A5</accession>
<dbReference type="Pfam" id="PF01757">
    <property type="entry name" value="Acyl_transf_3"/>
    <property type="match status" value="1"/>
</dbReference>
<feature type="transmembrane region" description="Helical" evidence="1">
    <location>
        <begin position="356"/>
        <end position="375"/>
    </location>
</feature>
<dbReference type="InterPro" id="IPR043968">
    <property type="entry name" value="SGNH"/>
</dbReference>
<sequence>MFNRPIDFVRKPLRAMFNAFDNKEAFDASRSLGAASCESHSAGLRYRADIDGLRAVAVLLVLIFHAGLTLFPSGFIGVDIFFVISGYLTTSIIMKSLENGTFSFKGFYVRRIWRLQPAVVALLVVTLLVTTLLYLPDDYVDFLKSEKYTSLLISNQYFSKVTSGYATPDAASLPLLHTWSLAIEWQWYLLLPLGIWLLHRYVAKRALSSAVLGLTLAATAMALYLSQVAPDLNYYFFTARIFELMMGSCAVMFSADRFRLSRASASLICAIALVTIAYCAVQDDILSGFPNYNAVAVCVATALLLVRGIGNVSITSDVLAFKPLVFIGTLSYSLYLWHWPILAVLAYLGIDLSPAVTVSYFAATFAMGYLSFWLIENRFRKVRAGFGKTVLLLMLLPAIGLSLLHSAGRNHDGWPNRFGEDSIAMFSTLKAYVPSHREDCLGNSEKVDPDCVLGAPLAESQALLIGDSYSNHYWGFVETLAKDAGLSVLAQGYPACLTLPGIYLYDWYKAKNALYEKCHTAAQRYYDLIADSHFQYVIIGQFWEAYLTATIVTKPDDPRSLELTQQRLEVAVRQALDIIVDSGATPIVLMSTLPMPARINECLLRQVKLRGMLGSAEQSRSCAAVTWSGLEDPFLTRLFGELQVEYPQLIVLDPKKVQCQDGTCLTSVDGVPVYRDIGHVSDYASYKFGELYLEHFGNPFKSNTGGDH</sequence>
<feature type="transmembrane region" description="Helical" evidence="1">
    <location>
        <begin position="115"/>
        <end position="135"/>
    </location>
</feature>
<keyword evidence="1" id="KW-1133">Transmembrane helix</keyword>
<comment type="caution">
    <text evidence="4">The sequence shown here is derived from an EMBL/GenBank/DDBJ whole genome shotgun (WGS) entry which is preliminary data.</text>
</comment>
<dbReference type="RefSeq" id="WP_129999433.1">
    <property type="nucleotide sequence ID" value="NZ_SEUB01000007.1"/>
</dbReference>
<organism evidence="4 5">
    <name type="scientific">Pseudomonas koreensis</name>
    <dbReference type="NCBI Taxonomy" id="198620"/>
    <lineage>
        <taxon>Bacteria</taxon>
        <taxon>Pseudomonadati</taxon>
        <taxon>Pseudomonadota</taxon>
        <taxon>Gammaproteobacteria</taxon>
        <taxon>Pseudomonadales</taxon>
        <taxon>Pseudomonadaceae</taxon>
        <taxon>Pseudomonas</taxon>
    </lineage>
</organism>
<evidence type="ECO:0000256" key="1">
    <source>
        <dbReference type="SAM" id="Phobius"/>
    </source>
</evidence>
<dbReference type="PANTHER" id="PTHR23028">
    <property type="entry name" value="ACETYLTRANSFERASE"/>
    <property type="match status" value="1"/>
</dbReference>
<evidence type="ECO:0000259" key="3">
    <source>
        <dbReference type="Pfam" id="PF19040"/>
    </source>
</evidence>
<keyword evidence="4" id="KW-0808">Transferase</keyword>
<dbReference type="Proteomes" id="UP000291107">
    <property type="component" value="Unassembled WGS sequence"/>
</dbReference>
<dbReference type="InterPro" id="IPR002656">
    <property type="entry name" value="Acyl_transf_3_dom"/>
</dbReference>
<feature type="transmembrane region" description="Helical" evidence="1">
    <location>
        <begin position="292"/>
        <end position="312"/>
    </location>
</feature>
<proteinExistence type="predicted"/>
<name>A0A4Q4L1A5_9PSED</name>
<feature type="transmembrane region" description="Helical" evidence="1">
    <location>
        <begin position="52"/>
        <end position="68"/>
    </location>
</feature>
<evidence type="ECO:0000313" key="4">
    <source>
        <dbReference type="EMBL" id="RYM39779.1"/>
    </source>
</evidence>
<protein>
    <submittedName>
        <fullName evidence="4">Acyltransferase</fullName>
    </submittedName>
</protein>
<keyword evidence="1" id="KW-0472">Membrane</keyword>
<dbReference type="GO" id="GO:0016747">
    <property type="term" value="F:acyltransferase activity, transferring groups other than amino-acyl groups"/>
    <property type="evidence" value="ECO:0007669"/>
    <property type="project" value="InterPro"/>
</dbReference>
<keyword evidence="4" id="KW-0012">Acyltransferase</keyword>
<dbReference type="EMBL" id="SEUB01000007">
    <property type="protein sequence ID" value="RYM39779.1"/>
    <property type="molecule type" value="Genomic_DNA"/>
</dbReference>
<feature type="transmembrane region" description="Helical" evidence="1">
    <location>
        <begin position="234"/>
        <end position="253"/>
    </location>
</feature>
<gene>
    <name evidence="4" type="ORF">EVS84_19775</name>
</gene>
<feature type="transmembrane region" description="Helical" evidence="1">
    <location>
        <begin position="74"/>
        <end position="94"/>
    </location>
</feature>
<dbReference type="GO" id="GO:0016020">
    <property type="term" value="C:membrane"/>
    <property type="evidence" value="ECO:0007669"/>
    <property type="project" value="TreeGrafter"/>
</dbReference>
<evidence type="ECO:0000259" key="2">
    <source>
        <dbReference type="Pfam" id="PF01757"/>
    </source>
</evidence>